<organism evidence="1 2">
    <name type="scientific">Meloidogyne floridensis</name>
    <dbReference type="NCBI Taxonomy" id="298350"/>
    <lineage>
        <taxon>Eukaryota</taxon>
        <taxon>Metazoa</taxon>
        <taxon>Ecdysozoa</taxon>
        <taxon>Nematoda</taxon>
        <taxon>Chromadorea</taxon>
        <taxon>Rhabditida</taxon>
        <taxon>Tylenchina</taxon>
        <taxon>Tylenchomorpha</taxon>
        <taxon>Tylenchoidea</taxon>
        <taxon>Meloidogynidae</taxon>
        <taxon>Meloidogyninae</taxon>
        <taxon>Meloidogyne</taxon>
    </lineage>
</organism>
<accession>A0A915NRM3</accession>
<proteinExistence type="predicted"/>
<keyword evidence="1" id="KW-1185">Reference proteome</keyword>
<evidence type="ECO:0000313" key="1">
    <source>
        <dbReference type="Proteomes" id="UP000887560"/>
    </source>
</evidence>
<name>A0A915NRM3_9BILA</name>
<dbReference type="WBParaSite" id="scf7180000419730.g4237">
    <property type="protein sequence ID" value="scf7180000419730.g4237"/>
    <property type="gene ID" value="scf7180000419730.g4237"/>
</dbReference>
<evidence type="ECO:0000313" key="2">
    <source>
        <dbReference type="WBParaSite" id="scf7180000419730.g4237"/>
    </source>
</evidence>
<protein>
    <submittedName>
        <fullName evidence="2">Uncharacterized protein</fullName>
    </submittedName>
</protein>
<sequence>LNEAVIESRGLGLNPEQIGCVISSEVLNHDIWIPVRDRNENTVEAILNRFLLVAQSFRQKDISLWGQPFNVTATVVDKNSLPKQQQLPGSGRNKKIATIRNNDYFCLFYALVATLVHSIFDWSSKKFQRYIRSEHGMAKKLREDAMELMDNIGAPLDLDLYNAEDWI</sequence>
<reference evidence="2" key="1">
    <citation type="submission" date="2022-11" db="UniProtKB">
        <authorList>
            <consortium name="WormBaseParasite"/>
        </authorList>
    </citation>
    <scope>IDENTIFICATION</scope>
</reference>
<dbReference type="Proteomes" id="UP000887560">
    <property type="component" value="Unplaced"/>
</dbReference>
<dbReference type="AlphaFoldDB" id="A0A915NRM3"/>